<dbReference type="GO" id="GO:0019843">
    <property type="term" value="F:rRNA binding"/>
    <property type="evidence" value="ECO:0007669"/>
    <property type="project" value="UniProtKB-UniRule"/>
</dbReference>
<protein>
    <recommendedName>
        <fullName evidence="5 7">Small ribosomal subunit protein uS14</fullName>
    </recommendedName>
</protein>
<dbReference type="HAMAP" id="MF_00537">
    <property type="entry name" value="Ribosomal_uS14_1"/>
    <property type="match status" value="1"/>
</dbReference>
<evidence type="ECO:0000256" key="6">
    <source>
        <dbReference type="ARBA" id="ARBA00047110"/>
    </source>
</evidence>
<evidence type="ECO:0000313" key="8">
    <source>
        <dbReference type="EMBL" id="SMX30947.1"/>
    </source>
</evidence>
<dbReference type="FunFam" id="1.10.287.1480:FF:000001">
    <property type="entry name" value="30S ribosomal protein S14"/>
    <property type="match status" value="1"/>
</dbReference>
<comment type="subunit">
    <text evidence="6 7">Part of the 30S ribosomal subunit. Contacts proteins S3 and S10.</text>
</comment>
<dbReference type="Gene3D" id="1.10.287.1480">
    <property type="match status" value="1"/>
</dbReference>
<dbReference type="InterPro" id="IPR001209">
    <property type="entry name" value="Ribosomal_uS14"/>
</dbReference>
<dbReference type="GO" id="GO:0005737">
    <property type="term" value="C:cytoplasm"/>
    <property type="evidence" value="ECO:0007669"/>
    <property type="project" value="UniProtKB-ARBA"/>
</dbReference>
<dbReference type="PANTHER" id="PTHR19836">
    <property type="entry name" value="30S RIBOSOMAL PROTEIN S14"/>
    <property type="match status" value="1"/>
</dbReference>
<evidence type="ECO:0000256" key="2">
    <source>
        <dbReference type="ARBA" id="ARBA00009083"/>
    </source>
</evidence>
<reference evidence="9" key="1">
    <citation type="submission" date="2017-05" db="EMBL/GenBank/DDBJ databases">
        <authorList>
            <person name="Rodrigo-Torres L."/>
            <person name="Arahal R. D."/>
            <person name="Lucena T."/>
        </authorList>
    </citation>
    <scope>NUCLEOTIDE SEQUENCE [LARGE SCALE GENOMIC DNA]</scope>
    <source>
        <strain evidence="9">CECT 8621</strain>
    </source>
</reference>
<comment type="function">
    <text evidence="1 7">Binds 16S rRNA, required for the assembly of 30S particles and may also be responsible for determining the conformation of the 16S rRNA at the A site.</text>
</comment>
<keyword evidence="7" id="KW-0699">rRNA-binding</keyword>
<gene>
    <name evidence="7 8" type="primary">rpsN</name>
    <name evidence="8" type="ORF">COL8621_00200</name>
</gene>
<evidence type="ECO:0000256" key="1">
    <source>
        <dbReference type="ARBA" id="ARBA00003686"/>
    </source>
</evidence>
<organism evidence="8 9">
    <name type="scientific">Actibacterium lipolyticum</name>
    <dbReference type="NCBI Taxonomy" id="1524263"/>
    <lineage>
        <taxon>Bacteria</taxon>
        <taxon>Pseudomonadati</taxon>
        <taxon>Pseudomonadota</taxon>
        <taxon>Alphaproteobacteria</taxon>
        <taxon>Rhodobacterales</taxon>
        <taxon>Roseobacteraceae</taxon>
        <taxon>Actibacterium</taxon>
    </lineage>
</organism>
<evidence type="ECO:0000256" key="3">
    <source>
        <dbReference type="ARBA" id="ARBA00022980"/>
    </source>
</evidence>
<keyword evidence="7" id="KW-0694">RNA-binding</keyword>
<dbReference type="InterPro" id="IPR018271">
    <property type="entry name" value="Ribosomal_uS14_CS"/>
</dbReference>
<dbReference type="RefSeq" id="WP_093965418.1">
    <property type="nucleotide sequence ID" value="NZ_FXYE01000001.1"/>
</dbReference>
<name>A0A238JL95_9RHOB</name>
<dbReference type="NCBIfam" id="NF006477">
    <property type="entry name" value="PRK08881.1"/>
    <property type="match status" value="1"/>
</dbReference>
<proteinExistence type="inferred from homology"/>
<sequence>MAKKAMVERELKRQKLVEKYATKRAALKEIANNEDLPMEERFKARLKLAKLPRNSSATRLHNRCQLTGRPKAYYRKLKVSRIKLRDLASNGQIPGMVKSSW</sequence>
<evidence type="ECO:0000313" key="9">
    <source>
        <dbReference type="Proteomes" id="UP000202922"/>
    </source>
</evidence>
<dbReference type="GO" id="GO:0003735">
    <property type="term" value="F:structural constituent of ribosome"/>
    <property type="evidence" value="ECO:0007669"/>
    <property type="project" value="InterPro"/>
</dbReference>
<dbReference type="PROSITE" id="PS00527">
    <property type="entry name" value="RIBOSOMAL_S14"/>
    <property type="match status" value="1"/>
</dbReference>
<evidence type="ECO:0000256" key="7">
    <source>
        <dbReference type="HAMAP-Rule" id="MF_00537"/>
    </source>
</evidence>
<comment type="similarity">
    <text evidence="2 7">Belongs to the universal ribosomal protein uS14 family.</text>
</comment>
<accession>A0A238JL95</accession>
<dbReference type="InterPro" id="IPR023036">
    <property type="entry name" value="Ribosomal_uS14_bac/plastid"/>
</dbReference>
<keyword evidence="9" id="KW-1185">Reference proteome</keyword>
<dbReference type="EMBL" id="FXYE01000001">
    <property type="protein sequence ID" value="SMX30947.1"/>
    <property type="molecule type" value="Genomic_DNA"/>
</dbReference>
<dbReference type="OrthoDB" id="9810484at2"/>
<dbReference type="AlphaFoldDB" id="A0A238JL95"/>
<dbReference type="SUPFAM" id="SSF57716">
    <property type="entry name" value="Glucocorticoid receptor-like (DNA-binding domain)"/>
    <property type="match status" value="1"/>
</dbReference>
<dbReference type="Proteomes" id="UP000202922">
    <property type="component" value="Unassembled WGS sequence"/>
</dbReference>
<dbReference type="GO" id="GO:0015935">
    <property type="term" value="C:small ribosomal subunit"/>
    <property type="evidence" value="ECO:0007669"/>
    <property type="project" value="TreeGrafter"/>
</dbReference>
<evidence type="ECO:0000256" key="5">
    <source>
        <dbReference type="ARBA" id="ARBA00035167"/>
    </source>
</evidence>
<dbReference type="GO" id="GO:0006412">
    <property type="term" value="P:translation"/>
    <property type="evidence" value="ECO:0007669"/>
    <property type="project" value="UniProtKB-UniRule"/>
</dbReference>
<keyword evidence="4 7" id="KW-0687">Ribonucleoprotein</keyword>
<dbReference type="PANTHER" id="PTHR19836:SF19">
    <property type="entry name" value="SMALL RIBOSOMAL SUBUNIT PROTEIN US14M"/>
    <property type="match status" value="1"/>
</dbReference>
<evidence type="ECO:0000256" key="4">
    <source>
        <dbReference type="ARBA" id="ARBA00023274"/>
    </source>
</evidence>
<dbReference type="Pfam" id="PF00253">
    <property type="entry name" value="Ribosomal_S14"/>
    <property type="match status" value="1"/>
</dbReference>
<keyword evidence="3 7" id="KW-0689">Ribosomal protein</keyword>